<proteinExistence type="predicted"/>
<dbReference type="AlphaFoldDB" id="A0AAV1R4P9"/>
<gene>
    <name evidence="1" type="ORF">DCAF_LOCUS6030</name>
</gene>
<keyword evidence="2" id="KW-1185">Reference proteome</keyword>
<evidence type="ECO:0000313" key="2">
    <source>
        <dbReference type="Proteomes" id="UP001314170"/>
    </source>
</evidence>
<organism evidence="1 2">
    <name type="scientific">Dovyalis caffra</name>
    <dbReference type="NCBI Taxonomy" id="77055"/>
    <lineage>
        <taxon>Eukaryota</taxon>
        <taxon>Viridiplantae</taxon>
        <taxon>Streptophyta</taxon>
        <taxon>Embryophyta</taxon>
        <taxon>Tracheophyta</taxon>
        <taxon>Spermatophyta</taxon>
        <taxon>Magnoliopsida</taxon>
        <taxon>eudicotyledons</taxon>
        <taxon>Gunneridae</taxon>
        <taxon>Pentapetalae</taxon>
        <taxon>rosids</taxon>
        <taxon>fabids</taxon>
        <taxon>Malpighiales</taxon>
        <taxon>Salicaceae</taxon>
        <taxon>Flacourtieae</taxon>
        <taxon>Dovyalis</taxon>
    </lineage>
</organism>
<accession>A0AAV1R4P9</accession>
<dbReference type="EMBL" id="CAWUPB010000893">
    <property type="protein sequence ID" value="CAK7328309.1"/>
    <property type="molecule type" value="Genomic_DNA"/>
</dbReference>
<dbReference type="Proteomes" id="UP001314170">
    <property type="component" value="Unassembled WGS sequence"/>
</dbReference>
<reference evidence="1 2" key="1">
    <citation type="submission" date="2024-01" db="EMBL/GenBank/DDBJ databases">
        <authorList>
            <person name="Waweru B."/>
        </authorList>
    </citation>
    <scope>NUCLEOTIDE SEQUENCE [LARGE SCALE GENOMIC DNA]</scope>
</reference>
<protein>
    <submittedName>
        <fullName evidence="1">Uncharacterized protein</fullName>
    </submittedName>
</protein>
<comment type="caution">
    <text evidence="1">The sequence shown here is derived from an EMBL/GenBank/DDBJ whole genome shotgun (WGS) entry which is preliminary data.</text>
</comment>
<sequence length="70" mass="8072">MDPCDSLPERDGLLSRRAMVRKQKGIPEILQKVWLILIEIKKLNKGPNHDVVASKGEKMIRLIENRIKPN</sequence>
<name>A0AAV1R4P9_9ROSI</name>
<evidence type="ECO:0000313" key="1">
    <source>
        <dbReference type="EMBL" id="CAK7328309.1"/>
    </source>
</evidence>